<dbReference type="AlphaFoldDB" id="A0A803JM16"/>
<dbReference type="InterPro" id="IPR050951">
    <property type="entry name" value="Retrovirus_Pol_polyprotein"/>
</dbReference>
<evidence type="ECO:0000256" key="2">
    <source>
        <dbReference type="SAM" id="MobiDB-lite"/>
    </source>
</evidence>
<feature type="region of interest" description="Disordered" evidence="2">
    <location>
        <begin position="345"/>
        <end position="416"/>
    </location>
</feature>
<dbReference type="InParanoid" id="A0A803JM16"/>
<sequence length="416" mass="46226">MDFIVDLPRSAEFTTILVVVDRFSKMAHFVPLRKLPSAVLLASIFIKEIFRLHGFPSSIVSDRGVQFVSRFWRAFCKLLGIGLNFSSAYHPQSNGQTERTNQVLEQFLRCFISQNHDNWAELLPWAEFAHNNLQHEALGSSPFACVYGRNPLSLPPSVLKVDVPAAEAAVHDFKSVWSSAHQALVKAALRQKKAADKRRRPAPCFSVGDSVWLSSKNIKLRVPCPKLGPRYIGPFKVKEVINPVCVKLELPPSMNISNSFHVSLLKPVVCNAFSSASPSPTPVLVDGRQEFEVQEIVDSRKNRGNIQYLIHWRGFGPEERCWVAAKDTHAPRLVKLFHKKFPGKPWEPPVGAPERGGTVRSTGRPARIPTFKRAGPRAPPVQRAPARTSLRRVPTRNGKGRARACAVALGPPGAAR</sequence>
<dbReference type="Gene3D" id="3.30.420.10">
    <property type="entry name" value="Ribonuclease H-like superfamily/Ribonuclease H"/>
    <property type="match status" value="1"/>
</dbReference>
<dbReference type="FunFam" id="3.30.420.10:FF:000032">
    <property type="entry name" value="Retrovirus-related Pol polyprotein from transposon 297-like Protein"/>
    <property type="match status" value="1"/>
</dbReference>
<dbReference type="Pfam" id="PF00665">
    <property type="entry name" value="rve"/>
    <property type="match status" value="1"/>
</dbReference>
<dbReference type="InterPro" id="IPR012337">
    <property type="entry name" value="RNaseH-like_sf"/>
</dbReference>
<feature type="domain" description="Integrase catalytic" evidence="4">
    <location>
        <begin position="1"/>
        <end position="150"/>
    </location>
</feature>
<evidence type="ECO:0008006" key="6">
    <source>
        <dbReference type="Google" id="ProtNLM"/>
    </source>
</evidence>
<dbReference type="InterPro" id="IPR000953">
    <property type="entry name" value="Chromo/chromo_shadow_dom"/>
</dbReference>
<evidence type="ECO:0000259" key="3">
    <source>
        <dbReference type="PROSITE" id="PS50013"/>
    </source>
</evidence>
<proteinExistence type="predicted"/>
<reference evidence="5" key="2">
    <citation type="submission" date="2021-03" db="UniProtKB">
        <authorList>
            <consortium name="Ensembl"/>
        </authorList>
    </citation>
    <scope>IDENTIFICATION</scope>
</reference>
<evidence type="ECO:0000313" key="5">
    <source>
        <dbReference type="Ensembl" id="ENSXETP00000109023"/>
    </source>
</evidence>
<dbReference type="SMART" id="SM00298">
    <property type="entry name" value="CHROMO"/>
    <property type="match status" value="1"/>
</dbReference>
<dbReference type="InterPro" id="IPR016197">
    <property type="entry name" value="Chromo-like_dom_sf"/>
</dbReference>
<dbReference type="InterPro" id="IPR001584">
    <property type="entry name" value="Integrase_cat-core"/>
</dbReference>
<reference evidence="5" key="1">
    <citation type="journal article" date="2010" name="Science">
        <title>The genome of the Western clawed frog Xenopus tropicalis.</title>
        <authorList>
            <person name="Hellsten U."/>
            <person name="Harland R.M."/>
            <person name="Gilchrist M.J."/>
            <person name="Hendrix D."/>
            <person name="Jurka J."/>
            <person name="Kapitonov V."/>
            <person name="Ovcharenko I."/>
            <person name="Putnam N.H."/>
            <person name="Shu S."/>
            <person name="Taher L."/>
            <person name="Blitz I.L."/>
            <person name="Blumberg B."/>
            <person name="Dichmann D.S."/>
            <person name="Dubchak I."/>
            <person name="Amaya E."/>
            <person name="Detter J.C."/>
            <person name="Fletcher R."/>
            <person name="Gerhard D.S."/>
            <person name="Goodstein D."/>
            <person name="Graves T."/>
            <person name="Grigoriev I.V."/>
            <person name="Grimwood J."/>
            <person name="Kawashima T."/>
            <person name="Lindquist E."/>
            <person name="Lucas S.M."/>
            <person name="Mead P.E."/>
            <person name="Mitros T."/>
            <person name="Ogino H."/>
            <person name="Ohta Y."/>
            <person name="Poliakov A.V."/>
            <person name="Pollet N."/>
            <person name="Robert J."/>
            <person name="Salamov A."/>
            <person name="Sater A.K."/>
            <person name="Schmutz J."/>
            <person name="Terry A."/>
            <person name="Vize P.D."/>
            <person name="Warren W.C."/>
            <person name="Wells D."/>
            <person name="Wills A."/>
            <person name="Wilson R.K."/>
            <person name="Zimmerman L.B."/>
            <person name="Zorn A.M."/>
            <person name="Grainger R."/>
            <person name="Grammer T."/>
            <person name="Khokha M.K."/>
            <person name="Richardson P.M."/>
            <person name="Rokhsar D.S."/>
        </authorList>
    </citation>
    <scope>NUCLEOTIDE SEQUENCE [LARGE SCALE GENOMIC DNA]</scope>
    <source>
        <strain evidence="5">Nigerian</strain>
    </source>
</reference>
<organism evidence="5">
    <name type="scientific">Xenopus tropicalis</name>
    <name type="common">Western clawed frog</name>
    <name type="synonym">Silurana tropicalis</name>
    <dbReference type="NCBI Taxonomy" id="8364"/>
    <lineage>
        <taxon>Eukaryota</taxon>
        <taxon>Metazoa</taxon>
        <taxon>Chordata</taxon>
        <taxon>Craniata</taxon>
        <taxon>Vertebrata</taxon>
        <taxon>Euteleostomi</taxon>
        <taxon>Amphibia</taxon>
        <taxon>Batrachia</taxon>
        <taxon>Anura</taxon>
        <taxon>Pipoidea</taxon>
        <taxon>Pipidae</taxon>
        <taxon>Xenopodinae</taxon>
        <taxon>Xenopus</taxon>
        <taxon>Silurana</taxon>
    </lineage>
</organism>
<dbReference type="GeneTree" id="ENSGT00940000163772"/>
<dbReference type="GO" id="GO:0003676">
    <property type="term" value="F:nucleic acid binding"/>
    <property type="evidence" value="ECO:0007669"/>
    <property type="project" value="InterPro"/>
</dbReference>
<feature type="compositionally biased region" description="Basic residues" evidence="2">
    <location>
        <begin position="389"/>
        <end position="402"/>
    </location>
</feature>
<dbReference type="InterPro" id="IPR056924">
    <property type="entry name" value="SH3_Tf2-1"/>
</dbReference>
<dbReference type="InterPro" id="IPR023780">
    <property type="entry name" value="Chromo_domain"/>
</dbReference>
<evidence type="ECO:0000256" key="1">
    <source>
        <dbReference type="ARBA" id="ARBA00004123"/>
    </source>
</evidence>
<dbReference type="GO" id="GO:0005634">
    <property type="term" value="C:nucleus"/>
    <property type="evidence" value="ECO:0007669"/>
    <property type="project" value="UniProtKB-SubCell"/>
</dbReference>
<dbReference type="PROSITE" id="PS50994">
    <property type="entry name" value="INTEGRASE"/>
    <property type="match status" value="1"/>
</dbReference>
<accession>A0A803JM16</accession>
<dbReference type="InterPro" id="IPR036397">
    <property type="entry name" value="RNaseH_sf"/>
</dbReference>
<dbReference type="Ensembl" id="ENSXETT00000110760">
    <property type="protein sequence ID" value="ENSXETP00000109023"/>
    <property type="gene ID" value="ENSXETG00000046507"/>
</dbReference>
<dbReference type="PANTHER" id="PTHR37984:SF5">
    <property type="entry name" value="PROTEIN NYNRIN-LIKE"/>
    <property type="match status" value="1"/>
</dbReference>
<dbReference type="GO" id="GO:0015074">
    <property type="term" value="P:DNA integration"/>
    <property type="evidence" value="ECO:0007669"/>
    <property type="project" value="InterPro"/>
</dbReference>
<dbReference type="Pfam" id="PF24626">
    <property type="entry name" value="SH3_Tf2-1"/>
    <property type="match status" value="1"/>
</dbReference>
<name>A0A803JM16_XENTR</name>
<dbReference type="Gene3D" id="2.40.50.40">
    <property type="match status" value="1"/>
</dbReference>
<dbReference type="PROSITE" id="PS50013">
    <property type="entry name" value="CHROMO_2"/>
    <property type="match status" value="1"/>
</dbReference>
<evidence type="ECO:0000259" key="4">
    <source>
        <dbReference type="PROSITE" id="PS50994"/>
    </source>
</evidence>
<dbReference type="PANTHER" id="PTHR37984">
    <property type="entry name" value="PROTEIN CBG26694"/>
    <property type="match status" value="1"/>
</dbReference>
<feature type="domain" description="Chromo" evidence="3">
    <location>
        <begin position="291"/>
        <end position="349"/>
    </location>
</feature>
<dbReference type="Pfam" id="PF00385">
    <property type="entry name" value="Chromo"/>
    <property type="match status" value="1"/>
</dbReference>
<dbReference type="SUPFAM" id="SSF53098">
    <property type="entry name" value="Ribonuclease H-like"/>
    <property type="match status" value="1"/>
</dbReference>
<dbReference type="SUPFAM" id="SSF54160">
    <property type="entry name" value="Chromo domain-like"/>
    <property type="match status" value="1"/>
</dbReference>
<comment type="subcellular location">
    <subcellularLocation>
        <location evidence="1">Nucleus</location>
    </subcellularLocation>
</comment>
<protein>
    <recommendedName>
        <fullName evidence="6">Integrase catalytic domain-containing protein</fullName>
    </recommendedName>
</protein>